<evidence type="ECO:0000256" key="1">
    <source>
        <dbReference type="SAM" id="MobiDB-lite"/>
    </source>
</evidence>
<proteinExistence type="predicted"/>
<evidence type="ECO:0000313" key="3">
    <source>
        <dbReference type="Proteomes" id="UP000250140"/>
    </source>
</evidence>
<gene>
    <name evidence="2" type="ORF">AOQ84DRAFT_288098</name>
</gene>
<organism evidence="2 3">
    <name type="scientific">Glonium stellatum</name>
    <dbReference type="NCBI Taxonomy" id="574774"/>
    <lineage>
        <taxon>Eukaryota</taxon>
        <taxon>Fungi</taxon>
        <taxon>Dikarya</taxon>
        <taxon>Ascomycota</taxon>
        <taxon>Pezizomycotina</taxon>
        <taxon>Dothideomycetes</taxon>
        <taxon>Pleosporomycetidae</taxon>
        <taxon>Gloniales</taxon>
        <taxon>Gloniaceae</taxon>
        <taxon>Glonium</taxon>
    </lineage>
</organism>
<accession>A0A8E2F628</accession>
<protein>
    <submittedName>
        <fullName evidence="2">Uncharacterized protein</fullName>
    </submittedName>
</protein>
<dbReference type="Proteomes" id="UP000250140">
    <property type="component" value="Unassembled WGS sequence"/>
</dbReference>
<dbReference type="AlphaFoldDB" id="A0A8E2F628"/>
<feature type="compositionally biased region" description="Polar residues" evidence="1">
    <location>
        <begin position="34"/>
        <end position="43"/>
    </location>
</feature>
<feature type="compositionally biased region" description="Polar residues" evidence="1">
    <location>
        <begin position="8"/>
        <end position="23"/>
    </location>
</feature>
<keyword evidence="3" id="KW-1185">Reference proteome</keyword>
<name>A0A8E2F628_9PEZI</name>
<dbReference type="EMBL" id="KV749127">
    <property type="protein sequence ID" value="OCL11010.1"/>
    <property type="molecule type" value="Genomic_DNA"/>
</dbReference>
<feature type="region of interest" description="Disordered" evidence="1">
    <location>
        <begin position="1"/>
        <end position="179"/>
    </location>
</feature>
<evidence type="ECO:0000313" key="2">
    <source>
        <dbReference type="EMBL" id="OCL11010.1"/>
    </source>
</evidence>
<feature type="compositionally biased region" description="Basic and acidic residues" evidence="1">
    <location>
        <begin position="80"/>
        <end position="94"/>
    </location>
</feature>
<feature type="compositionally biased region" description="Basic and acidic residues" evidence="1">
    <location>
        <begin position="106"/>
        <end position="118"/>
    </location>
</feature>
<reference evidence="2 3" key="1">
    <citation type="journal article" date="2016" name="Nat. Commun.">
        <title>Ectomycorrhizal ecology is imprinted in the genome of the dominant symbiotic fungus Cenococcum geophilum.</title>
        <authorList>
            <consortium name="DOE Joint Genome Institute"/>
            <person name="Peter M."/>
            <person name="Kohler A."/>
            <person name="Ohm R.A."/>
            <person name="Kuo A."/>
            <person name="Krutzmann J."/>
            <person name="Morin E."/>
            <person name="Arend M."/>
            <person name="Barry K.W."/>
            <person name="Binder M."/>
            <person name="Choi C."/>
            <person name="Clum A."/>
            <person name="Copeland A."/>
            <person name="Grisel N."/>
            <person name="Haridas S."/>
            <person name="Kipfer T."/>
            <person name="LaButti K."/>
            <person name="Lindquist E."/>
            <person name="Lipzen A."/>
            <person name="Maire R."/>
            <person name="Meier B."/>
            <person name="Mihaltcheva S."/>
            <person name="Molinier V."/>
            <person name="Murat C."/>
            <person name="Poggeler S."/>
            <person name="Quandt C.A."/>
            <person name="Sperisen C."/>
            <person name="Tritt A."/>
            <person name="Tisserant E."/>
            <person name="Crous P.W."/>
            <person name="Henrissat B."/>
            <person name="Nehls U."/>
            <person name="Egli S."/>
            <person name="Spatafora J.W."/>
            <person name="Grigoriev I.V."/>
            <person name="Martin F.M."/>
        </authorList>
    </citation>
    <scope>NUCLEOTIDE SEQUENCE [LARGE SCALE GENOMIC DNA]</scope>
    <source>
        <strain evidence="2 3">CBS 207.34</strain>
    </source>
</reference>
<dbReference type="OrthoDB" id="3438962at2759"/>
<sequence>MSDLDPTGPSQPTLSQAYTTPGNPASKEPAEARQASQNAQSNKEFAVVDQRIPKNQASGDEAVPSALGRGVRGAGPGEEAEGKAEEEVGRHNELDADQMAAPGEGAVRDAVEGKDGRKGASGQQEDLAADMERKKAEQAPAREAIKQQRKKNVDVGGALGQRGGPANPVGKDNYPNTSD</sequence>